<keyword evidence="2" id="KW-1185">Reference proteome</keyword>
<gene>
    <name evidence="1" type="ordered locus">Emtol_3016</name>
</gene>
<evidence type="ECO:0000313" key="1">
    <source>
        <dbReference type="EMBL" id="AFK04149.1"/>
    </source>
</evidence>
<organism evidence="1 2">
    <name type="scientific">Emticicia oligotrophica (strain DSM 17448 / CIP 109782 / MTCC 6937 / GPTSA100-15)</name>
    <dbReference type="NCBI Taxonomy" id="929562"/>
    <lineage>
        <taxon>Bacteria</taxon>
        <taxon>Pseudomonadati</taxon>
        <taxon>Bacteroidota</taxon>
        <taxon>Cytophagia</taxon>
        <taxon>Cytophagales</taxon>
        <taxon>Leadbetterellaceae</taxon>
        <taxon>Emticicia</taxon>
    </lineage>
</organism>
<evidence type="ECO:0000313" key="2">
    <source>
        <dbReference type="Proteomes" id="UP000002875"/>
    </source>
</evidence>
<name>A0ABN4APP0_EMTOG</name>
<accession>A0ABN4APP0</accession>
<dbReference type="EMBL" id="CP002961">
    <property type="protein sequence ID" value="AFK04149.1"/>
    <property type="molecule type" value="Genomic_DNA"/>
</dbReference>
<reference evidence="1 2" key="1">
    <citation type="submission" date="2011-07" db="EMBL/GenBank/DDBJ databases">
        <title>The complete genome of chromosome of Emticicia oligotrophica DSM 17448.</title>
        <authorList>
            <consortium name="US DOE Joint Genome Institute (JGI-PGF)"/>
            <person name="Lucas S."/>
            <person name="Han J."/>
            <person name="Lapidus A."/>
            <person name="Bruce D."/>
            <person name="Goodwin L."/>
            <person name="Pitluck S."/>
            <person name="Peters L."/>
            <person name="Kyrpides N."/>
            <person name="Mavromatis K."/>
            <person name="Ivanova N."/>
            <person name="Ovchinnikova G."/>
            <person name="Teshima H."/>
            <person name="Detter J.C."/>
            <person name="Tapia R."/>
            <person name="Han C."/>
            <person name="Land M."/>
            <person name="Hauser L."/>
            <person name="Markowitz V."/>
            <person name="Cheng J.-F."/>
            <person name="Hugenholtz P."/>
            <person name="Woyke T."/>
            <person name="Wu D."/>
            <person name="Tindall B."/>
            <person name="Pomrenke H."/>
            <person name="Brambilla E."/>
            <person name="Klenk H.-P."/>
            <person name="Eisen J.A."/>
        </authorList>
    </citation>
    <scope>NUCLEOTIDE SEQUENCE [LARGE SCALE GENOMIC DNA]</scope>
    <source>
        <strain evidence="1 2">DSM 17448</strain>
    </source>
</reference>
<proteinExistence type="predicted"/>
<sequence length="219" mass="23146">MFGTYEVNAQIVCDYSSSSVTFNIGTTASLPQNALTKYLLVDHTTNAIVQISTSPSFSGIVQSKVYDVYAFSYVNDNTVTGLTVGSPLSAVTASCSDFSNPLTVRICPPTNSGQCDFTTSSFTVKTQTTPPTNGTTQYILADLTGTILQINSVPTFSGLSGSNTYNVLAISYTESVSNLIIGGNYNNITGNCFDLSNPLPVSVCVCKPICLSVTTVKIK</sequence>
<protein>
    <submittedName>
        <fullName evidence="1">Uncharacterized protein</fullName>
    </submittedName>
</protein>
<dbReference type="Proteomes" id="UP000002875">
    <property type="component" value="Chromosome"/>
</dbReference>